<dbReference type="Proteomes" id="UP000306147">
    <property type="component" value="Unassembled WGS sequence"/>
</dbReference>
<protein>
    <submittedName>
        <fullName evidence="1">Uncharacterized protein</fullName>
    </submittedName>
</protein>
<evidence type="ECO:0000313" key="1">
    <source>
        <dbReference type="EMBL" id="TGX55994.1"/>
    </source>
</evidence>
<dbReference type="EMBL" id="SRXT01000001">
    <property type="protein sequence ID" value="TGX55994.1"/>
    <property type="molecule type" value="Genomic_DNA"/>
</dbReference>
<dbReference type="AlphaFoldDB" id="A0A4S1XH85"/>
<comment type="caution">
    <text evidence="1">The sequence shown here is derived from an EMBL/GenBank/DDBJ whole genome shotgun (WGS) entry which is preliminary data.</text>
</comment>
<name>A0A4S1XH85_9SPHN</name>
<proteinExistence type="predicted"/>
<evidence type="ECO:0000313" key="2">
    <source>
        <dbReference type="Proteomes" id="UP000306147"/>
    </source>
</evidence>
<accession>A0A4S1XH85</accession>
<sequence>MDGALHRPAERLVIAHLQRDIPCRGKALRIGAFAEIVGGLLGHADGTRGAEHIAHRGERGNEVALAGSGPAIVIDARERDGGESEGIGILGIGRSLRRFRHEASPFGGFAVEQG</sequence>
<dbReference type="RefSeq" id="WP_135962194.1">
    <property type="nucleotide sequence ID" value="NZ_SRXT01000001.1"/>
</dbReference>
<gene>
    <name evidence="1" type="ORF">E5A73_02460</name>
</gene>
<reference evidence="1 2" key="1">
    <citation type="submission" date="2019-04" db="EMBL/GenBank/DDBJ databases">
        <title>Sphingomonas psychrotolerans sp. nov., isolated from soil in the Tianshan Mountains, Xinjiang, China.</title>
        <authorList>
            <person name="Luo Y."/>
            <person name="Sheng H."/>
        </authorList>
    </citation>
    <scope>NUCLEOTIDE SEQUENCE [LARGE SCALE GENOMIC DNA]</scope>
    <source>
        <strain evidence="1 2">ZFGT-11</strain>
    </source>
</reference>
<keyword evidence="2" id="KW-1185">Reference proteome</keyword>
<organism evidence="1 2">
    <name type="scientific">Sphingomonas gei</name>
    <dbReference type="NCBI Taxonomy" id="1395960"/>
    <lineage>
        <taxon>Bacteria</taxon>
        <taxon>Pseudomonadati</taxon>
        <taxon>Pseudomonadota</taxon>
        <taxon>Alphaproteobacteria</taxon>
        <taxon>Sphingomonadales</taxon>
        <taxon>Sphingomonadaceae</taxon>
        <taxon>Sphingomonas</taxon>
    </lineage>
</organism>